<evidence type="ECO:0000313" key="2">
    <source>
        <dbReference type="Proteomes" id="UP000499080"/>
    </source>
</evidence>
<dbReference type="AlphaFoldDB" id="A0A4Y2ME85"/>
<proteinExistence type="predicted"/>
<name>A0A4Y2ME85_ARAVE</name>
<evidence type="ECO:0000313" key="1">
    <source>
        <dbReference type="EMBL" id="GBN25431.1"/>
    </source>
</evidence>
<dbReference type="EMBL" id="BGPR01007242">
    <property type="protein sequence ID" value="GBN25431.1"/>
    <property type="molecule type" value="Genomic_DNA"/>
</dbReference>
<protein>
    <submittedName>
        <fullName evidence="1">Uncharacterized protein</fullName>
    </submittedName>
</protein>
<keyword evidence="2" id="KW-1185">Reference proteome</keyword>
<reference evidence="1 2" key="1">
    <citation type="journal article" date="2019" name="Sci. Rep.">
        <title>Orb-weaving spider Araneus ventricosus genome elucidates the spidroin gene catalogue.</title>
        <authorList>
            <person name="Kono N."/>
            <person name="Nakamura H."/>
            <person name="Ohtoshi R."/>
            <person name="Moran D.A.P."/>
            <person name="Shinohara A."/>
            <person name="Yoshida Y."/>
            <person name="Fujiwara M."/>
            <person name="Mori M."/>
            <person name="Tomita M."/>
            <person name="Arakawa K."/>
        </authorList>
    </citation>
    <scope>NUCLEOTIDE SEQUENCE [LARGE SCALE GENOMIC DNA]</scope>
</reference>
<gene>
    <name evidence="1" type="ORF">AVEN_94623_1</name>
</gene>
<dbReference type="Proteomes" id="UP000499080">
    <property type="component" value="Unassembled WGS sequence"/>
</dbReference>
<comment type="caution">
    <text evidence="1">The sequence shown here is derived from an EMBL/GenBank/DDBJ whole genome shotgun (WGS) entry which is preliminary data.</text>
</comment>
<sequence>MAVLVRNAQTMDLVQFNSQPSIYRLSATKASLLVNAYAKSDSLRALATYRRKASESAEEPGYSCTNRDNFNNDWKFIHLLFNVYKYGIKSCIISLFCDTNS</sequence>
<accession>A0A4Y2ME85</accession>
<organism evidence="1 2">
    <name type="scientific">Araneus ventricosus</name>
    <name type="common">Orbweaver spider</name>
    <name type="synonym">Epeira ventricosa</name>
    <dbReference type="NCBI Taxonomy" id="182803"/>
    <lineage>
        <taxon>Eukaryota</taxon>
        <taxon>Metazoa</taxon>
        <taxon>Ecdysozoa</taxon>
        <taxon>Arthropoda</taxon>
        <taxon>Chelicerata</taxon>
        <taxon>Arachnida</taxon>
        <taxon>Araneae</taxon>
        <taxon>Araneomorphae</taxon>
        <taxon>Entelegynae</taxon>
        <taxon>Araneoidea</taxon>
        <taxon>Araneidae</taxon>
        <taxon>Araneus</taxon>
    </lineage>
</organism>